<evidence type="ECO:0000259" key="3">
    <source>
        <dbReference type="PROSITE" id="PS51186"/>
    </source>
</evidence>
<evidence type="ECO:0000256" key="2">
    <source>
        <dbReference type="ARBA" id="ARBA00023315"/>
    </source>
</evidence>
<keyword evidence="5" id="KW-1185">Reference proteome</keyword>
<keyword evidence="2" id="KW-0012">Acyltransferase</keyword>
<dbReference type="InterPro" id="IPR000182">
    <property type="entry name" value="GNAT_dom"/>
</dbReference>
<name>A0A6M0ID62_9BACT</name>
<dbReference type="Pfam" id="PF00583">
    <property type="entry name" value="Acetyltransf_1"/>
    <property type="match status" value="1"/>
</dbReference>
<feature type="domain" description="N-acetyltransferase" evidence="3">
    <location>
        <begin position="10"/>
        <end position="151"/>
    </location>
</feature>
<evidence type="ECO:0000313" key="5">
    <source>
        <dbReference type="Proteomes" id="UP000477386"/>
    </source>
</evidence>
<protein>
    <submittedName>
        <fullName evidence="4">GNAT family N-acetyltransferase</fullName>
    </submittedName>
</protein>
<dbReference type="RefSeq" id="WP_164035371.1">
    <property type="nucleotide sequence ID" value="NZ_JAAGNZ010000001.1"/>
</dbReference>
<accession>A0A6M0ID62</accession>
<comment type="caution">
    <text evidence="4">The sequence shown here is derived from an EMBL/GenBank/DDBJ whole genome shotgun (WGS) entry which is preliminary data.</text>
</comment>
<reference evidence="4 5" key="1">
    <citation type="submission" date="2020-02" db="EMBL/GenBank/DDBJ databases">
        <title>Draft genome sequence of two Spirosoma agri KCTC 52727 and Spirosoma terrae KCTC 52035.</title>
        <authorList>
            <person name="Rojas J."/>
            <person name="Ambika Manirajan B."/>
            <person name="Ratering S."/>
            <person name="Suarez C."/>
            <person name="Schnell S."/>
        </authorList>
    </citation>
    <scope>NUCLEOTIDE SEQUENCE [LARGE SCALE GENOMIC DNA]</scope>
    <source>
        <strain evidence="4 5">KCTC 52727</strain>
    </source>
</reference>
<proteinExistence type="predicted"/>
<dbReference type="PANTHER" id="PTHR43877:SF2">
    <property type="entry name" value="AMINOALKYLPHOSPHONATE N-ACETYLTRANSFERASE-RELATED"/>
    <property type="match status" value="1"/>
</dbReference>
<dbReference type="GO" id="GO:0016747">
    <property type="term" value="F:acyltransferase activity, transferring groups other than amino-acyl groups"/>
    <property type="evidence" value="ECO:0007669"/>
    <property type="project" value="InterPro"/>
</dbReference>
<dbReference type="InterPro" id="IPR050832">
    <property type="entry name" value="Bact_Acetyltransf"/>
</dbReference>
<dbReference type="Proteomes" id="UP000477386">
    <property type="component" value="Unassembled WGS sequence"/>
</dbReference>
<dbReference type="EMBL" id="JAAGNZ010000001">
    <property type="protein sequence ID" value="NEU66088.1"/>
    <property type="molecule type" value="Genomic_DNA"/>
</dbReference>
<dbReference type="PROSITE" id="PS51186">
    <property type="entry name" value="GNAT"/>
    <property type="match status" value="1"/>
</dbReference>
<dbReference type="Gene3D" id="3.40.630.30">
    <property type="match status" value="1"/>
</dbReference>
<evidence type="ECO:0000256" key="1">
    <source>
        <dbReference type="ARBA" id="ARBA00022679"/>
    </source>
</evidence>
<dbReference type="InterPro" id="IPR016181">
    <property type="entry name" value="Acyl_CoA_acyltransferase"/>
</dbReference>
<keyword evidence="1 4" id="KW-0808">Transferase</keyword>
<gene>
    <name evidence="4" type="ORF">GK091_04280</name>
</gene>
<dbReference type="AlphaFoldDB" id="A0A6M0ID62"/>
<dbReference type="SUPFAM" id="SSF55729">
    <property type="entry name" value="Acyl-CoA N-acyltransferases (Nat)"/>
    <property type="match status" value="1"/>
</dbReference>
<sequence>MNTPPPADYVTIRPASPKDVGTVYHFLCELEDEQLDLPRFQAIFALNLTNPMIYYLIAERAGERVGFVSCYAQYLLHHVGKVGEIQELFVRSDQRNQRIGHKLVTALFELATREGFVNLEVTTNQKRTDTIRFYERESFKCTHHKLVKPIQF</sequence>
<organism evidence="4 5">
    <name type="scientific">Spirosoma agri</name>
    <dbReference type="NCBI Taxonomy" id="1987381"/>
    <lineage>
        <taxon>Bacteria</taxon>
        <taxon>Pseudomonadati</taxon>
        <taxon>Bacteroidota</taxon>
        <taxon>Cytophagia</taxon>
        <taxon>Cytophagales</taxon>
        <taxon>Cytophagaceae</taxon>
        <taxon>Spirosoma</taxon>
    </lineage>
</organism>
<evidence type="ECO:0000313" key="4">
    <source>
        <dbReference type="EMBL" id="NEU66088.1"/>
    </source>
</evidence>
<dbReference type="PANTHER" id="PTHR43877">
    <property type="entry name" value="AMINOALKYLPHOSPHONATE N-ACETYLTRANSFERASE-RELATED-RELATED"/>
    <property type="match status" value="1"/>
</dbReference>
<dbReference type="CDD" id="cd04301">
    <property type="entry name" value="NAT_SF"/>
    <property type="match status" value="1"/>
</dbReference>